<organism evidence="2 3">
    <name type="scientific">Penicillium nordicum</name>
    <dbReference type="NCBI Taxonomy" id="229535"/>
    <lineage>
        <taxon>Eukaryota</taxon>
        <taxon>Fungi</taxon>
        <taxon>Dikarya</taxon>
        <taxon>Ascomycota</taxon>
        <taxon>Pezizomycotina</taxon>
        <taxon>Eurotiomycetes</taxon>
        <taxon>Eurotiomycetidae</taxon>
        <taxon>Eurotiales</taxon>
        <taxon>Aspergillaceae</taxon>
        <taxon>Penicillium</taxon>
    </lineage>
</organism>
<feature type="region of interest" description="Disordered" evidence="1">
    <location>
        <begin position="29"/>
        <end position="67"/>
    </location>
</feature>
<accession>A0A0M8PAC1</accession>
<dbReference type="Proteomes" id="UP000037696">
    <property type="component" value="Unassembled WGS sequence"/>
</dbReference>
<reference evidence="2 3" key="1">
    <citation type="submission" date="2015-08" db="EMBL/GenBank/DDBJ databases">
        <title>Genome sequencing of Penicillium nordicum.</title>
        <authorList>
            <person name="Nguyen H.D."/>
            <person name="Seifert K.A."/>
        </authorList>
    </citation>
    <scope>NUCLEOTIDE SEQUENCE [LARGE SCALE GENOMIC DNA]</scope>
    <source>
        <strain evidence="2 3">DAOMC 185683</strain>
    </source>
</reference>
<evidence type="ECO:0000313" key="3">
    <source>
        <dbReference type="Proteomes" id="UP000037696"/>
    </source>
</evidence>
<evidence type="ECO:0000256" key="1">
    <source>
        <dbReference type="SAM" id="MobiDB-lite"/>
    </source>
</evidence>
<proteinExistence type="predicted"/>
<keyword evidence="3" id="KW-1185">Reference proteome</keyword>
<protein>
    <submittedName>
        <fullName evidence="2">Uncharacterized protein</fullName>
    </submittedName>
</protein>
<sequence length="67" mass="7448">MSSLVQGHANLLYLSSGRASDIVTLNPWMDTTSQGRANEKGTKESSYQYRLEPTTHSEKKTHINPSP</sequence>
<comment type="caution">
    <text evidence="2">The sequence shown here is derived from an EMBL/GenBank/DDBJ whole genome shotgun (WGS) entry which is preliminary data.</text>
</comment>
<dbReference type="AlphaFoldDB" id="A0A0M8PAC1"/>
<gene>
    <name evidence="2" type="ORF">ACN38_g5073</name>
</gene>
<dbReference type="EMBL" id="LHQQ01000069">
    <property type="protein sequence ID" value="KOS43991.1"/>
    <property type="molecule type" value="Genomic_DNA"/>
</dbReference>
<name>A0A0M8PAC1_9EURO</name>
<evidence type="ECO:0000313" key="2">
    <source>
        <dbReference type="EMBL" id="KOS43991.1"/>
    </source>
</evidence>